<gene>
    <name evidence="2" type="primary">LOC117638992</name>
</gene>
<evidence type="ECO:0000313" key="1">
    <source>
        <dbReference type="Proteomes" id="UP000515158"/>
    </source>
</evidence>
<organism evidence="2">
    <name type="scientific">Thrips palmi</name>
    <name type="common">Melon thrips</name>
    <dbReference type="NCBI Taxonomy" id="161013"/>
    <lineage>
        <taxon>Eukaryota</taxon>
        <taxon>Metazoa</taxon>
        <taxon>Ecdysozoa</taxon>
        <taxon>Arthropoda</taxon>
        <taxon>Hexapoda</taxon>
        <taxon>Insecta</taxon>
        <taxon>Pterygota</taxon>
        <taxon>Neoptera</taxon>
        <taxon>Paraneoptera</taxon>
        <taxon>Thysanoptera</taxon>
        <taxon>Terebrantia</taxon>
        <taxon>Thripoidea</taxon>
        <taxon>Thripidae</taxon>
        <taxon>Thrips</taxon>
    </lineage>
</organism>
<dbReference type="InParanoid" id="A0A6P8Y8U8"/>
<dbReference type="OrthoDB" id="5825849at2759"/>
<dbReference type="KEGG" id="tpal:117638992"/>
<reference evidence="2" key="1">
    <citation type="submission" date="2025-08" db="UniProtKB">
        <authorList>
            <consortium name="RefSeq"/>
        </authorList>
    </citation>
    <scope>IDENTIFICATION</scope>
    <source>
        <tissue evidence="2">Total insect</tissue>
    </source>
</reference>
<dbReference type="RefSeq" id="XP_034230152.1">
    <property type="nucleotide sequence ID" value="XM_034374261.1"/>
</dbReference>
<dbReference type="SUPFAM" id="SSF47072">
    <property type="entry name" value="Cysteine alpha-hairpin motif"/>
    <property type="match status" value="1"/>
</dbReference>
<name>A0A6P8Y8U8_THRPL</name>
<evidence type="ECO:0000313" key="2">
    <source>
        <dbReference type="RefSeq" id="XP_034230152.1"/>
    </source>
</evidence>
<dbReference type="Proteomes" id="UP000515158">
    <property type="component" value="Unplaced"/>
</dbReference>
<dbReference type="InterPro" id="IPR009069">
    <property type="entry name" value="Cys_alpha_HP_mot_SF"/>
</dbReference>
<protein>
    <submittedName>
        <fullName evidence="2">Uncharacterized protein LOC117638992</fullName>
    </submittedName>
</protein>
<accession>A0A6P8Y8U8</accession>
<sequence>MRVTQVLNLRKRVPVRRQYECSYPIPFQALHPLELGDRYTNLQANNEARPCVSQLTVLLQCFKDSDFNQKRCAESLKNYYTCIEEYAKGKATSGAKDRKLHDVKRVRDLTQLEASKLLKSKPIK</sequence>
<dbReference type="GeneID" id="117638992"/>
<keyword evidence="1" id="KW-1185">Reference proteome</keyword>
<dbReference type="AlphaFoldDB" id="A0A6P8Y8U8"/>
<proteinExistence type="predicted"/>
<dbReference type="Gene3D" id="1.10.287.1130">
    <property type="entry name" value="CytochromE C oxidase copper chaperone"/>
    <property type="match status" value="1"/>
</dbReference>